<dbReference type="AlphaFoldDB" id="B9T688"/>
<evidence type="ECO:0000256" key="7">
    <source>
        <dbReference type="ARBA" id="ARBA00022989"/>
    </source>
</evidence>
<evidence type="ECO:0000256" key="3">
    <source>
        <dbReference type="ARBA" id="ARBA00022614"/>
    </source>
</evidence>
<gene>
    <name evidence="12" type="ORF">RCOM_0669010</name>
</gene>
<keyword evidence="6" id="KW-0677">Repeat</keyword>
<evidence type="ECO:0000256" key="5">
    <source>
        <dbReference type="ARBA" id="ARBA00022729"/>
    </source>
</evidence>
<keyword evidence="12" id="KW-0808">Transferase</keyword>
<evidence type="ECO:0000256" key="11">
    <source>
        <dbReference type="SAM" id="Phobius"/>
    </source>
</evidence>
<dbReference type="eggNOG" id="KOG0619">
    <property type="taxonomic scope" value="Eukaryota"/>
</dbReference>
<evidence type="ECO:0000256" key="8">
    <source>
        <dbReference type="ARBA" id="ARBA00023136"/>
    </source>
</evidence>
<dbReference type="GO" id="GO:0016301">
    <property type="term" value="F:kinase activity"/>
    <property type="evidence" value="ECO:0007669"/>
    <property type="project" value="UniProtKB-KW"/>
</dbReference>
<dbReference type="PROSITE" id="PS51450">
    <property type="entry name" value="LRR"/>
    <property type="match status" value="1"/>
</dbReference>
<keyword evidence="5" id="KW-0732">Signal</keyword>
<dbReference type="FunFam" id="3.80.10.10:FF:000722">
    <property type="entry name" value="Leucine-rich repeat receptor-like protein kinase"/>
    <property type="match status" value="1"/>
</dbReference>
<evidence type="ECO:0000256" key="2">
    <source>
        <dbReference type="ARBA" id="ARBA00022553"/>
    </source>
</evidence>
<feature type="transmembrane region" description="Helical" evidence="11">
    <location>
        <begin position="201"/>
        <end position="224"/>
    </location>
</feature>
<dbReference type="GO" id="GO:0016020">
    <property type="term" value="C:membrane"/>
    <property type="evidence" value="ECO:0007669"/>
    <property type="project" value="UniProtKB-SubCell"/>
</dbReference>
<dbReference type="Proteomes" id="UP000008311">
    <property type="component" value="Unassembled WGS sequence"/>
</dbReference>
<keyword evidence="12" id="KW-0418">Kinase</keyword>
<keyword evidence="4 11" id="KW-0812">Transmembrane</keyword>
<keyword evidence="9" id="KW-0675">Receptor</keyword>
<evidence type="ECO:0000313" key="12">
    <source>
        <dbReference type="EMBL" id="EEF28629.1"/>
    </source>
</evidence>
<dbReference type="Gene3D" id="3.80.10.10">
    <property type="entry name" value="Ribonuclease Inhibitor"/>
    <property type="match status" value="1"/>
</dbReference>
<evidence type="ECO:0000256" key="9">
    <source>
        <dbReference type="ARBA" id="ARBA00023170"/>
    </source>
</evidence>
<dbReference type="InterPro" id="IPR046956">
    <property type="entry name" value="RLP23-like"/>
</dbReference>
<dbReference type="InParanoid" id="B9T688"/>
<dbReference type="PANTHER" id="PTHR48063:SF84">
    <property type="entry name" value="LRR RECEPTOR-LIKE SERINE_THREONINE-PROTEIN KINASE FLS2"/>
    <property type="match status" value="1"/>
</dbReference>
<dbReference type="EMBL" id="EQ974586">
    <property type="protein sequence ID" value="EEF28629.1"/>
    <property type="molecule type" value="Genomic_DNA"/>
</dbReference>
<evidence type="ECO:0000256" key="10">
    <source>
        <dbReference type="ARBA" id="ARBA00023180"/>
    </source>
</evidence>
<keyword evidence="3" id="KW-0433">Leucine-rich repeat</keyword>
<comment type="subcellular location">
    <subcellularLocation>
        <location evidence="1">Membrane</location>
        <topology evidence="1">Single-pass type I membrane protein</topology>
    </subcellularLocation>
</comment>
<dbReference type="InterPro" id="IPR001611">
    <property type="entry name" value="Leu-rich_rpt"/>
</dbReference>
<dbReference type="PANTHER" id="PTHR48063">
    <property type="entry name" value="LRR RECEPTOR-LIKE KINASE"/>
    <property type="match status" value="1"/>
</dbReference>
<keyword evidence="8 11" id="KW-0472">Membrane</keyword>
<keyword evidence="2" id="KW-0597">Phosphoprotein</keyword>
<evidence type="ECO:0000256" key="1">
    <source>
        <dbReference type="ARBA" id="ARBA00004479"/>
    </source>
</evidence>
<evidence type="ECO:0000256" key="4">
    <source>
        <dbReference type="ARBA" id="ARBA00022692"/>
    </source>
</evidence>
<reference evidence="13" key="1">
    <citation type="journal article" date="2010" name="Nat. Biotechnol.">
        <title>Draft genome sequence of the oilseed species Ricinus communis.</title>
        <authorList>
            <person name="Chan A.P."/>
            <person name="Crabtree J."/>
            <person name="Zhao Q."/>
            <person name="Lorenzi H."/>
            <person name="Orvis J."/>
            <person name="Puiu D."/>
            <person name="Melake-Berhan A."/>
            <person name="Jones K.M."/>
            <person name="Redman J."/>
            <person name="Chen G."/>
            <person name="Cahoon E.B."/>
            <person name="Gedil M."/>
            <person name="Stanke M."/>
            <person name="Haas B.J."/>
            <person name="Wortman J.R."/>
            <person name="Fraser-Liggett C.M."/>
            <person name="Ravel J."/>
            <person name="Rabinowicz P.D."/>
        </authorList>
    </citation>
    <scope>NUCLEOTIDE SEQUENCE [LARGE SCALE GENOMIC DNA]</scope>
    <source>
        <strain evidence="13">cv. Hale</strain>
    </source>
</reference>
<dbReference type="InterPro" id="IPR032675">
    <property type="entry name" value="LRR_dom_sf"/>
</dbReference>
<dbReference type="Pfam" id="PF00560">
    <property type="entry name" value="LRR_1"/>
    <property type="match status" value="3"/>
</dbReference>
<keyword evidence="13" id="KW-1185">Reference proteome</keyword>
<accession>B9T688</accession>
<dbReference type="SUPFAM" id="SSF52058">
    <property type="entry name" value="L domain-like"/>
    <property type="match status" value="1"/>
</dbReference>
<organism evidence="12 13">
    <name type="scientific">Ricinus communis</name>
    <name type="common">Castor bean</name>
    <dbReference type="NCBI Taxonomy" id="3988"/>
    <lineage>
        <taxon>Eukaryota</taxon>
        <taxon>Viridiplantae</taxon>
        <taxon>Streptophyta</taxon>
        <taxon>Embryophyta</taxon>
        <taxon>Tracheophyta</taxon>
        <taxon>Spermatophyta</taxon>
        <taxon>Magnoliopsida</taxon>
        <taxon>eudicotyledons</taxon>
        <taxon>Gunneridae</taxon>
        <taxon>Pentapetalae</taxon>
        <taxon>rosids</taxon>
        <taxon>fabids</taxon>
        <taxon>Malpighiales</taxon>
        <taxon>Euphorbiaceae</taxon>
        <taxon>Acalyphoideae</taxon>
        <taxon>Acalypheae</taxon>
        <taxon>Ricinus</taxon>
    </lineage>
</organism>
<evidence type="ECO:0000313" key="13">
    <source>
        <dbReference type="Proteomes" id="UP000008311"/>
    </source>
</evidence>
<keyword evidence="7 11" id="KW-1133">Transmembrane helix</keyword>
<protein>
    <submittedName>
        <fullName evidence="12">Serine-threonine protein kinase, plant-type, putative</fullName>
    </submittedName>
</protein>
<evidence type="ECO:0000256" key="6">
    <source>
        <dbReference type="ARBA" id="ARBA00022737"/>
    </source>
</evidence>
<name>B9T688_RICCO</name>
<keyword evidence="10" id="KW-0325">Glycoprotein</keyword>
<sequence>MGYNRFAGKIPGFIGDLKHLRILVLKSNFFNQSIPQDINKLEKLQIMDLPTDGDLLGYVVSSMYAGVGFNIAYKGNILLEITLFKGLAMLNLSHNALSGEIPSNIGDMIDLQSLDLSFNRLSGKIPDSVNLLDSLGYMNLSYNNFSGKIPAGTRFDILYGDGSAYIGNEQLCGAGNLINCNDKTSSSSEDTTGVEDSRDRLLFIGVVVSGYVVSFFGYFGVLCLKGEQHRKRYWKVIEKIAFKIVNFMQGKENL</sequence>
<proteinExistence type="predicted"/>
<dbReference type="STRING" id="3988.B9T688"/>